<dbReference type="PANTHER" id="PTHR33392:SF6">
    <property type="entry name" value="POLYISOPRENYL-TEICHOIC ACID--PEPTIDOGLYCAN TEICHOIC ACID TRANSFERASE TAGU"/>
    <property type="match status" value="1"/>
</dbReference>
<dbReference type="PANTHER" id="PTHR33392">
    <property type="entry name" value="POLYISOPRENYL-TEICHOIC ACID--PEPTIDOGLYCAN TEICHOIC ACID TRANSFERASE TAGU"/>
    <property type="match status" value="1"/>
</dbReference>
<dbReference type="Proteomes" id="UP001652431">
    <property type="component" value="Unassembled WGS sequence"/>
</dbReference>
<feature type="domain" description="Cell envelope-related transcriptional attenuator" evidence="2">
    <location>
        <begin position="86"/>
        <end position="244"/>
    </location>
</feature>
<dbReference type="InterPro" id="IPR004474">
    <property type="entry name" value="LytR_CpsA_psr"/>
</dbReference>
<comment type="similarity">
    <text evidence="1">Belongs to the LytR/CpsA/Psr (LCP) family.</text>
</comment>
<reference evidence="3 4" key="1">
    <citation type="journal article" date="2021" name="ISME Commun">
        <title>Automated analysis of genomic sequences facilitates high-throughput and comprehensive description of bacteria.</title>
        <authorList>
            <person name="Hitch T.C.A."/>
        </authorList>
    </citation>
    <scope>NUCLEOTIDE SEQUENCE [LARGE SCALE GENOMIC DNA]</scope>
    <source>
        <strain evidence="3 4">Sanger_03</strain>
    </source>
</reference>
<dbReference type="RefSeq" id="WP_158370364.1">
    <property type="nucleotide sequence ID" value="NZ_JAOQJU010000011.1"/>
</dbReference>
<protein>
    <submittedName>
        <fullName evidence="3">LCP family protein</fullName>
    </submittedName>
</protein>
<evidence type="ECO:0000313" key="3">
    <source>
        <dbReference type="EMBL" id="MCU6686935.1"/>
    </source>
</evidence>
<proteinExistence type="inferred from homology"/>
<evidence type="ECO:0000259" key="2">
    <source>
        <dbReference type="Pfam" id="PF03816"/>
    </source>
</evidence>
<dbReference type="Pfam" id="PF03816">
    <property type="entry name" value="LytR_cpsA_psr"/>
    <property type="match status" value="1"/>
</dbReference>
<dbReference type="InterPro" id="IPR050922">
    <property type="entry name" value="LytR/CpsA/Psr_CW_biosynth"/>
</dbReference>
<dbReference type="NCBIfam" id="TIGR00350">
    <property type="entry name" value="lytR_cpsA_psr"/>
    <property type="match status" value="1"/>
</dbReference>
<sequence>MKSKNILLVLLGLVCLALLCGVGYTVYQGKESQKEPAEEKDYQEEYLTYNGKKYKRNPDIYTVLFMGVDKEAQAEVGNQPGDAGQTDSLNLLVMNRETKEGKIIQISRDTVVDLDIYDTNNELLMTTEGQIALQYAFGDGKNRSCRLTGERVSELLGGIEVDSYIALSLDGIAAATDVIGGVTLTVPEDYTEIDPAFYAGAEVTLDGGMAEKYVRSRDVQSLDSNNQRMERQSQFMGALIQKMRNLSLEKEEYVSMYQEIEPYVTTNMTADELADLAEYKYAEDMLELPGEVTEKDGYAQFVVNAEEMKTILVKYFYKEV</sequence>
<comment type="caution">
    <text evidence="3">The sequence shown here is derived from an EMBL/GenBank/DDBJ whole genome shotgun (WGS) entry which is preliminary data.</text>
</comment>
<name>A0ABT2RNF8_9FIRM</name>
<evidence type="ECO:0000313" key="4">
    <source>
        <dbReference type="Proteomes" id="UP001652431"/>
    </source>
</evidence>
<evidence type="ECO:0000256" key="1">
    <source>
        <dbReference type="ARBA" id="ARBA00006068"/>
    </source>
</evidence>
<gene>
    <name evidence="3" type="ORF">OCV99_10315</name>
</gene>
<accession>A0ABT2RNF8</accession>
<organism evidence="3 4">
    <name type="scientific">Dorea acetigenes</name>
    <dbReference type="NCBI Taxonomy" id="2981787"/>
    <lineage>
        <taxon>Bacteria</taxon>
        <taxon>Bacillati</taxon>
        <taxon>Bacillota</taxon>
        <taxon>Clostridia</taxon>
        <taxon>Lachnospirales</taxon>
        <taxon>Lachnospiraceae</taxon>
        <taxon>Dorea</taxon>
    </lineage>
</organism>
<keyword evidence="4" id="KW-1185">Reference proteome</keyword>
<dbReference type="Gene3D" id="3.40.630.190">
    <property type="entry name" value="LCP protein"/>
    <property type="match status" value="1"/>
</dbReference>
<dbReference type="EMBL" id="JAOQJU010000011">
    <property type="protein sequence ID" value="MCU6686935.1"/>
    <property type="molecule type" value="Genomic_DNA"/>
</dbReference>